<gene>
    <name evidence="3" type="ORF">PTTG_02417</name>
</gene>
<feature type="chain" id="PRO_5008110533" description="Secreted protein" evidence="2">
    <location>
        <begin position="24"/>
        <end position="258"/>
    </location>
</feature>
<evidence type="ECO:0008006" key="6">
    <source>
        <dbReference type="Google" id="ProtNLM"/>
    </source>
</evidence>
<dbReference type="EMBL" id="ADAS02000004">
    <property type="protein sequence ID" value="OAV99045.1"/>
    <property type="molecule type" value="Genomic_DNA"/>
</dbReference>
<dbReference type="OrthoDB" id="2503640at2759"/>
<dbReference type="Proteomes" id="UP000005240">
    <property type="component" value="Unassembled WGS sequence"/>
</dbReference>
<dbReference type="VEuPathDB" id="FungiDB:PTTG_02417"/>
<reference evidence="4 5" key="3">
    <citation type="journal article" date="2017" name="G3 (Bethesda)">
        <title>Comparative analysis highlights variable genome content of wheat rusts and divergence of the mating loci.</title>
        <authorList>
            <person name="Cuomo C.A."/>
            <person name="Bakkeren G."/>
            <person name="Khalil H.B."/>
            <person name="Panwar V."/>
            <person name="Joly D."/>
            <person name="Linning R."/>
            <person name="Sakthikumar S."/>
            <person name="Song X."/>
            <person name="Adiconis X."/>
            <person name="Fan L."/>
            <person name="Goldberg J.M."/>
            <person name="Levin J.Z."/>
            <person name="Young S."/>
            <person name="Zeng Q."/>
            <person name="Anikster Y."/>
            <person name="Bruce M."/>
            <person name="Wang M."/>
            <person name="Yin C."/>
            <person name="McCallum B."/>
            <person name="Szabo L.J."/>
            <person name="Hulbert S."/>
            <person name="Chen X."/>
            <person name="Fellers J.P."/>
        </authorList>
    </citation>
    <scope>NUCLEOTIDE SEQUENCE</scope>
    <source>
        <strain evidence="4">isolate 1-1 / race 1 (BBBD)</strain>
        <strain evidence="5">Isolate 1-1 / race 1 (BBBD)</strain>
    </source>
</reference>
<keyword evidence="5" id="KW-1185">Reference proteome</keyword>
<evidence type="ECO:0000313" key="4">
    <source>
        <dbReference type="EnsemblFungi" id="PTTG_02417-t43_1-p1"/>
    </source>
</evidence>
<name>A0A180H1Z2_PUCT1</name>
<reference evidence="4" key="4">
    <citation type="submission" date="2025-05" db="UniProtKB">
        <authorList>
            <consortium name="EnsemblFungi"/>
        </authorList>
    </citation>
    <scope>IDENTIFICATION</scope>
    <source>
        <strain evidence="4">isolate 1-1 / race 1 (BBBD)</strain>
    </source>
</reference>
<sequence>MSSFNFLCNALLIISIIGPLVNAGFLPQEPVHFTRASSQTETSTSTKTTSSRSFQSSVMNKPAVVLRSFPLSQDGVNCQFQSFAQGRQGVHSTSSSNAYATTPRMVANLTPHNCHVRCTHASLNSPNKHDCQKAINTMRSMKHRSITIEPQNWLYVSYRTCAVVFENPGHQNVAVRYQWNRLADQAERLQYQCAAGSSATGYASHSESSGTCFFSTCDVNDSTGHPSNSGRTANGNARTSGVENSGIMITFQRNRYMN</sequence>
<protein>
    <recommendedName>
        <fullName evidence="6">Secreted protein</fullName>
    </recommendedName>
</protein>
<evidence type="ECO:0000256" key="1">
    <source>
        <dbReference type="SAM" id="MobiDB-lite"/>
    </source>
</evidence>
<proteinExistence type="predicted"/>
<accession>A0A180H1Z2</accession>
<reference evidence="3" key="2">
    <citation type="submission" date="2016-05" db="EMBL/GenBank/DDBJ databases">
        <title>Comparative analysis highlights variable genome content of wheat rusts and divergence of the mating loci.</title>
        <authorList>
            <person name="Cuomo C.A."/>
            <person name="Bakkeren G."/>
            <person name="Szabo L."/>
            <person name="Khalil H."/>
            <person name="Joly D."/>
            <person name="Goldberg J."/>
            <person name="Young S."/>
            <person name="Zeng Q."/>
            <person name="Fellers J."/>
        </authorList>
    </citation>
    <scope>NUCLEOTIDE SEQUENCE [LARGE SCALE GENOMIC DNA]</scope>
    <source>
        <strain evidence="3">1-1 BBBD Race 1</strain>
    </source>
</reference>
<dbReference type="AlphaFoldDB" id="A0A180H1Z2"/>
<evidence type="ECO:0000313" key="3">
    <source>
        <dbReference type="EMBL" id="OAV99045.1"/>
    </source>
</evidence>
<feature type="region of interest" description="Disordered" evidence="1">
    <location>
        <begin position="34"/>
        <end position="55"/>
    </location>
</feature>
<organism evidence="3">
    <name type="scientific">Puccinia triticina (isolate 1-1 / race 1 (BBBD))</name>
    <name type="common">Brown leaf rust fungus</name>
    <dbReference type="NCBI Taxonomy" id="630390"/>
    <lineage>
        <taxon>Eukaryota</taxon>
        <taxon>Fungi</taxon>
        <taxon>Dikarya</taxon>
        <taxon>Basidiomycota</taxon>
        <taxon>Pucciniomycotina</taxon>
        <taxon>Pucciniomycetes</taxon>
        <taxon>Pucciniales</taxon>
        <taxon>Pucciniaceae</taxon>
        <taxon>Puccinia</taxon>
    </lineage>
</organism>
<feature type="signal peptide" evidence="2">
    <location>
        <begin position="1"/>
        <end position="23"/>
    </location>
</feature>
<evidence type="ECO:0000256" key="2">
    <source>
        <dbReference type="SAM" id="SignalP"/>
    </source>
</evidence>
<evidence type="ECO:0000313" key="5">
    <source>
        <dbReference type="Proteomes" id="UP000005240"/>
    </source>
</evidence>
<reference evidence="3" key="1">
    <citation type="submission" date="2009-11" db="EMBL/GenBank/DDBJ databases">
        <authorList>
            <consortium name="The Broad Institute Genome Sequencing Platform"/>
            <person name="Ward D."/>
            <person name="Feldgarden M."/>
            <person name="Earl A."/>
            <person name="Young S.K."/>
            <person name="Zeng Q."/>
            <person name="Koehrsen M."/>
            <person name="Alvarado L."/>
            <person name="Berlin A."/>
            <person name="Bochicchio J."/>
            <person name="Borenstein D."/>
            <person name="Chapman S.B."/>
            <person name="Chen Z."/>
            <person name="Engels R."/>
            <person name="Freedman E."/>
            <person name="Gellesch M."/>
            <person name="Goldberg J."/>
            <person name="Griggs A."/>
            <person name="Gujja S."/>
            <person name="Heilman E."/>
            <person name="Heiman D."/>
            <person name="Hepburn T."/>
            <person name="Howarth C."/>
            <person name="Jen D."/>
            <person name="Larson L."/>
            <person name="Lewis B."/>
            <person name="Mehta T."/>
            <person name="Park D."/>
            <person name="Pearson M."/>
            <person name="Roberts A."/>
            <person name="Saif S."/>
            <person name="Shea T."/>
            <person name="Shenoy N."/>
            <person name="Sisk P."/>
            <person name="Stolte C."/>
            <person name="Sykes S."/>
            <person name="Thomson T."/>
            <person name="Walk T."/>
            <person name="White J."/>
            <person name="Yandava C."/>
            <person name="Izard J."/>
            <person name="Baranova O.V."/>
            <person name="Blanton J.M."/>
            <person name="Tanner A.C."/>
            <person name="Dewhirst F.E."/>
            <person name="Haas B."/>
            <person name="Nusbaum C."/>
            <person name="Birren B."/>
        </authorList>
    </citation>
    <scope>NUCLEOTIDE SEQUENCE [LARGE SCALE GENOMIC DNA]</scope>
    <source>
        <strain evidence="3">1-1 BBBD Race 1</strain>
    </source>
</reference>
<keyword evidence="2" id="KW-0732">Signal</keyword>
<dbReference type="EnsemblFungi" id="PTTG_02417-t43_1">
    <property type="protein sequence ID" value="PTTG_02417-t43_1-p1"/>
    <property type="gene ID" value="PTTG_02417"/>
</dbReference>